<sequence>MEPIQPTKTLHKKPYQAIDPQRPELSQKGRTVLVTGGAAGIGFAIVRAFIAASAARIIIVGRRSSKIDESIAELQQLPGADRTTLSKRVCDVSDADAAAKLWGDLAEEGVVVDTMVINAASISNAGSVLDRGAAEVWRDFTTNVCAMMDFTDRFHKQPGKGSFNKKYLVNISSSVIHLWRGPGSHMQSYSLTKNAGTLYMQQVARAISVKEMQVVSFHPGSILSEAVRNGGYDENSGIPWDDENLPGHYAVWAASPEAEKLHGRFVWAHWDVNELLSGAALKRIQDEEDYLKIGVIGLA</sequence>
<protein>
    <submittedName>
        <fullName evidence="1">Uncharacterized protein</fullName>
    </submittedName>
</protein>
<proteinExistence type="predicted"/>
<accession>A0ACC1NJB7</accession>
<name>A0ACC1NJB7_9HYPO</name>
<reference evidence="1" key="1">
    <citation type="submission" date="2022-08" db="EMBL/GenBank/DDBJ databases">
        <title>Genome Sequence of Lecanicillium fungicola.</title>
        <authorList>
            <person name="Buettner E."/>
        </authorList>
    </citation>
    <scope>NUCLEOTIDE SEQUENCE</scope>
    <source>
        <strain evidence="1">Babe33</strain>
    </source>
</reference>
<dbReference type="EMBL" id="JANJQO010000289">
    <property type="protein sequence ID" value="KAJ2979377.1"/>
    <property type="molecule type" value="Genomic_DNA"/>
</dbReference>
<evidence type="ECO:0000313" key="2">
    <source>
        <dbReference type="Proteomes" id="UP001143910"/>
    </source>
</evidence>
<evidence type="ECO:0000313" key="1">
    <source>
        <dbReference type="EMBL" id="KAJ2979377.1"/>
    </source>
</evidence>
<dbReference type="Proteomes" id="UP001143910">
    <property type="component" value="Unassembled WGS sequence"/>
</dbReference>
<keyword evidence="2" id="KW-1185">Reference proteome</keyword>
<organism evidence="1 2">
    <name type="scientific">Zarea fungicola</name>
    <dbReference type="NCBI Taxonomy" id="93591"/>
    <lineage>
        <taxon>Eukaryota</taxon>
        <taxon>Fungi</taxon>
        <taxon>Dikarya</taxon>
        <taxon>Ascomycota</taxon>
        <taxon>Pezizomycotina</taxon>
        <taxon>Sordariomycetes</taxon>
        <taxon>Hypocreomycetidae</taxon>
        <taxon>Hypocreales</taxon>
        <taxon>Cordycipitaceae</taxon>
        <taxon>Zarea</taxon>
    </lineage>
</organism>
<comment type="caution">
    <text evidence="1">The sequence shown here is derived from an EMBL/GenBank/DDBJ whole genome shotgun (WGS) entry which is preliminary data.</text>
</comment>
<gene>
    <name evidence="1" type="ORF">NQ176_g3294</name>
</gene>